<dbReference type="AlphaFoldDB" id="A0A2H3DKT5"/>
<dbReference type="Proteomes" id="UP000217790">
    <property type="component" value="Unassembled WGS sequence"/>
</dbReference>
<proteinExistence type="predicted"/>
<gene>
    <name evidence="1" type="ORF">ARMGADRAFT_440485</name>
</gene>
<organism evidence="1 2">
    <name type="scientific">Armillaria gallica</name>
    <name type="common">Bulbous honey fungus</name>
    <name type="synonym">Armillaria bulbosa</name>
    <dbReference type="NCBI Taxonomy" id="47427"/>
    <lineage>
        <taxon>Eukaryota</taxon>
        <taxon>Fungi</taxon>
        <taxon>Dikarya</taxon>
        <taxon>Basidiomycota</taxon>
        <taxon>Agaricomycotina</taxon>
        <taxon>Agaricomycetes</taxon>
        <taxon>Agaricomycetidae</taxon>
        <taxon>Agaricales</taxon>
        <taxon>Marasmiineae</taxon>
        <taxon>Physalacriaceae</taxon>
        <taxon>Armillaria</taxon>
    </lineage>
</organism>
<protein>
    <submittedName>
        <fullName evidence="1">Uncharacterized protein</fullName>
    </submittedName>
</protein>
<dbReference type="InParanoid" id="A0A2H3DKT5"/>
<evidence type="ECO:0000313" key="1">
    <source>
        <dbReference type="EMBL" id="PBK88056.1"/>
    </source>
</evidence>
<dbReference type="OrthoDB" id="10548877at2759"/>
<reference evidence="2" key="1">
    <citation type="journal article" date="2017" name="Nat. Ecol. Evol.">
        <title>Genome expansion and lineage-specific genetic innovations in the forest pathogenic fungi Armillaria.</title>
        <authorList>
            <person name="Sipos G."/>
            <person name="Prasanna A.N."/>
            <person name="Walter M.C."/>
            <person name="O'Connor E."/>
            <person name="Balint B."/>
            <person name="Krizsan K."/>
            <person name="Kiss B."/>
            <person name="Hess J."/>
            <person name="Varga T."/>
            <person name="Slot J."/>
            <person name="Riley R."/>
            <person name="Boka B."/>
            <person name="Rigling D."/>
            <person name="Barry K."/>
            <person name="Lee J."/>
            <person name="Mihaltcheva S."/>
            <person name="LaButti K."/>
            <person name="Lipzen A."/>
            <person name="Waldron R."/>
            <person name="Moloney N.M."/>
            <person name="Sperisen C."/>
            <person name="Kredics L."/>
            <person name="Vagvoelgyi C."/>
            <person name="Patrignani A."/>
            <person name="Fitzpatrick D."/>
            <person name="Nagy I."/>
            <person name="Doyle S."/>
            <person name="Anderson J.B."/>
            <person name="Grigoriev I.V."/>
            <person name="Gueldener U."/>
            <person name="Muensterkoetter M."/>
            <person name="Nagy L.G."/>
        </authorList>
    </citation>
    <scope>NUCLEOTIDE SEQUENCE [LARGE SCALE GENOMIC DNA]</scope>
    <source>
        <strain evidence="2">Ar21-2</strain>
    </source>
</reference>
<accession>A0A2H3DKT5</accession>
<evidence type="ECO:0000313" key="2">
    <source>
        <dbReference type="Proteomes" id="UP000217790"/>
    </source>
</evidence>
<dbReference type="EMBL" id="KZ293675">
    <property type="protein sequence ID" value="PBK88056.1"/>
    <property type="molecule type" value="Genomic_DNA"/>
</dbReference>
<keyword evidence="2" id="KW-1185">Reference proteome</keyword>
<name>A0A2H3DKT5_ARMGA</name>
<sequence>MCILSVSVRHRCNRPDFPAGYLADLDGSCYISVKPTVTQSCSGGGSSREKGDIAGFWSIERRLGPHQNLRRSEKKVLSEGRIGIGSHLTYQGVYRCGPTPSKQFHRCFSPPRLEHRVLKELVQGKTVAPLNARADDR</sequence>